<comment type="subcellular location">
    <subcellularLocation>
        <location evidence="1 4">Nucleus</location>
    </subcellularLocation>
</comment>
<dbReference type="Gene3D" id="1.10.10.60">
    <property type="entry name" value="Homeodomain-like"/>
    <property type="match status" value="1"/>
</dbReference>
<dbReference type="OrthoDB" id="6437486at2759"/>
<dbReference type="Gene3D" id="3.30.40.10">
    <property type="entry name" value="Zinc/RING finger domain, C3HC4 (zinc finger)"/>
    <property type="match status" value="1"/>
</dbReference>
<keyword evidence="3 4" id="KW-0539">Nucleus</keyword>
<dbReference type="Pfam" id="PF03184">
    <property type="entry name" value="DDE_1"/>
    <property type="match status" value="1"/>
</dbReference>
<feature type="region of interest" description="Disordered" evidence="5">
    <location>
        <begin position="425"/>
        <end position="450"/>
    </location>
</feature>
<evidence type="ECO:0000313" key="9">
    <source>
        <dbReference type="Proteomes" id="UP000499080"/>
    </source>
</evidence>
<dbReference type="PROSITE" id="PS51253">
    <property type="entry name" value="HTH_CENPB"/>
    <property type="match status" value="1"/>
</dbReference>
<accession>A0A4Y2NT44</accession>
<reference evidence="8 9" key="1">
    <citation type="journal article" date="2019" name="Sci. Rep.">
        <title>Orb-weaving spider Araneus ventricosus genome elucidates the spidroin gene catalogue.</title>
        <authorList>
            <person name="Kono N."/>
            <person name="Nakamura H."/>
            <person name="Ohtoshi R."/>
            <person name="Moran D.A.P."/>
            <person name="Shinohara A."/>
            <person name="Yoshida Y."/>
            <person name="Fujiwara M."/>
            <person name="Mori M."/>
            <person name="Tomita M."/>
            <person name="Arakawa K."/>
        </authorList>
    </citation>
    <scope>NUCLEOTIDE SEQUENCE [LARGE SCALE GENOMIC DNA]</scope>
</reference>
<evidence type="ECO:0000259" key="6">
    <source>
        <dbReference type="PROSITE" id="PS50960"/>
    </source>
</evidence>
<protein>
    <recommendedName>
        <fullName evidence="10">HTH CENPB-type domain-containing protein</fullName>
    </recommendedName>
</protein>
<dbReference type="InterPro" id="IPR011011">
    <property type="entry name" value="Znf_FYVE_PHD"/>
</dbReference>
<comment type="caution">
    <text evidence="8">The sequence shown here is derived from an EMBL/GenBank/DDBJ whole genome shotgun (WGS) entry which is preliminary data.</text>
</comment>
<sequence>MGRYQKKTDRQSWSQESMAGAIQEVLEGNMGYRRASKAYSVPQTTLERKVKEARQKKLSSEAAAVKMLGRYKTVFSEAQEKEFVQHLIHLEERLFGITLSDLRTLAFELAEKNNIPHVFNTEKRMAGKDWLYGFLKRHPRLVLRYPEKISIARAKGFNRVAINAFFDLLDSLYSKYKFSPNDIYNADETGILTVANKPSKVLALLGKKQVGTLTSAEWGVLVTAETCVNAAGNFLPPMFVFPRKKENPLLMDDAPPGSFAVYHESGWINKETFLVWFKKFLEHSNPGPKKPVLLIIDGHNSHTKSLELVNLAWANNVVLLCFPPHTTHQLQPLDVSFMAPLSTFYEQETRKWLINHPGRCVTIYQVGKLFKAAFSRAATVQTAVKGFGKTGIYPFNRDVFPEYLLAPSETTEKPLDNTSELKQASYNGDVEHQPSTSSSETMPTIETQPFSSTFNISPAVVMPFPRETESIIKRVNDKRRDKKAKKKKMEEPVTSSDEEQESDDACIFCNDLYSNSKDREGWIQCNRCRGWSHEACSNAGGGELCVNKVALKAQRIAAKGKKKCVIKNKNLQETVEPPAKRALLSNTSNELKVPSGSGDIEQLKKNTTLKQAKILLANIHDTIKEQVYFAVYNDNDPLYIRKVPK</sequence>
<dbReference type="InterPro" id="IPR009057">
    <property type="entry name" value="Homeodomain-like_sf"/>
</dbReference>
<feature type="domain" description="HTH psq-type" evidence="6">
    <location>
        <begin position="1"/>
        <end position="56"/>
    </location>
</feature>
<dbReference type="InterPro" id="IPR004875">
    <property type="entry name" value="DDE_SF_endonuclease_dom"/>
</dbReference>
<feature type="DNA-binding region" description="H-T-H motif" evidence="4">
    <location>
        <begin position="32"/>
        <end position="52"/>
    </location>
</feature>
<evidence type="ECO:0000313" key="8">
    <source>
        <dbReference type="EMBL" id="GBN42755.1"/>
    </source>
</evidence>
<dbReference type="PANTHER" id="PTHR19303:SF74">
    <property type="entry name" value="POGO TRANSPOSABLE ELEMENT WITH KRAB DOMAIN"/>
    <property type="match status" value="1"/>
</dbReference>
<evidence type="ECO:0000256" key="2">
    <source>
        <dbReference type="ARBA" id="ARBA00023125"/>
    </source>
</evidence>
<dbReference type="Pfam" id="PF05225">
    <property type="entry name" value="HTH_psq"/>
    <property type="match status" value="1"/>
</dbReference>
<dbReference type="GO" id="GO:0005634">
    <property type="term" value="C:nucleus"/>
    <property type="evidence" value="ECO:0007669"/>
    <property type="project" value="UniProtKB-SubCell"/>
</dbReference>
<keyword evidence="9" id="KW-1185">Reference proteome</keyword>
<dbReference type="InterPro" id="IPR013083">
    <property type="entry name" value="Znf_RING/FYVE/PHD"/>
</dbReference>
<name>A0A4Y2NT44_ARAVE</name>
<feature type="domain" description="HTH CENPB-type" evidence="7">
    <location>
        <begin position="67"/>
        <end position="144"/>
    </location>
</feature>
<evidence type="ECO:0008006" key="10">
    <source>
        <dbReference type="Google" id="ProtNLM"/>
    </source>
</evidence>
<dbReference type="SUPFAM" id="SSF46689">
    <property type="entry name" value="Homeodomain-like"/>
    <property type="match status" value="1"/>
</dbReference>
<dbReference type="InterPro" id="IPR006600">
    <property type="entry name" value="HTH_CenpB_DNA-bd_dom"/>
</dbReference>
<keyword evidence="2 4" id="KW-0238">DNA-binding</keyword>
<evidence type="ECO:0000256" key="4">
    <source>
        <dbReference type="PROSITE-ProRule" id="PRU00320"/>
    </source>
</evidence>
<gene>
    <name evidence="8" type="ORF">AVEN_198801_1</name>
</gene>
<dbReference type="InterPro" id="IPR007889">
    <property type="entry name" value="HTH_Psq"/>
</dbReference>
<evidence type="ECO:0000256" key="3">
    <source>
        <dbReference type="ARBA" id="ARBA00023242"/>
    </source>
</evidence>
<proteinExistence type="predicted"/>
<dbReference type="EMBL" id="BGPR01009856">
    <property type="protein sequence ID" value="GBN42755.1"/>
    <property type="molecule type" value="Genomic_DNA"/>
</dbReference>
<feature type="region of interest" description="Disordered" evidence="5">
    <location>
        <begin position="471"/>
        <end position="500"/>
    </location>
</feature>
<dbReference type="InterPro" id="IPR050863">
    <property type="entry name" value="CenT-Element_Derived"/>
</dbReference>
<dbReference type="PROSITE" id="PS50960">
    <property type="entry name" value="HTH_PSQ"/>
    <property type="match status" value="1"/>
</dbReference>
<evidence type="ECO:0000256" key="5">
    <source>
        <dbReference type="SAM" id="MobiDB-lite"/>
    </source>
</evidence>
<organism evidence="8 9">
    <name type="scientific">Araneus ventricosus</name>
    <name type="common">Orbweaver spider</name>
    <name type="synonym">Epeira ventricosa</name>
    <dbReference type="NCBI Taxonomy" id="182803"/>
    <lineage>
        <taxon>Eukaryota</taxon>
        <taxon>Metazoa</taxon>
        <taxon>Ecdysozoa</taxon>
        <taxon>Arthropoda</taxon>
        <taxon>Chelicerata</taxon>
        <taxon>Arachnida</taxon>
        <taxon>Araneae</taxon>
        <taxon>Araneomorphae</taxon>
        <taxon>Entelegynae</taxon>
        <taxon>Araneoidea</taxon>
        <taxon>Araneidae</taxon>
        <taxon>Araneus</taxon>
    </lineage>
</organism>
<dbReference type="Proteomes" id="UP000499080">
    <property type="component" value="Unassembled WGS sequence"/>
</dbReference>
<dbReference type="GO" id="GO:0003677">
    <property type="term" value="F:DNA binding"/>
    <property type="evidence" value="ECO:0007669"/>
    <property type="project" value="UniProtKB-UniRule"/>
</dbReference>
<dbReference type="PANTHER" id="PTHR19303">
    <property type="entry name" value="TRANSPOSON"/>
    <property type="match status" value="1"/>
</dbReference>
<dbReference type="SUPFAM" id="SSF57903">
    <property type="entry name" value="FYVE/PHD zinc finger"/>
    <property type="match status" value="1"/>
</dbReference>
<feature type="compositionally biased region" description="Polar residues" evidence="5">
    <location>
        <begin position="433"/>
        <end position="450"/>
    </location>
</feature>
<evidence type="ECO:0000259" key="7">
    <source>
        <dbReference type="PROSITE" id="PS51253"/>
    </source>
</evidence>
<evidence type="ECO:0000256" key="1">
    <source>
        <dbReference type="ARBA" id="ARBA00004123"/>
    </source>
</evidence>
<dbReference type="AlphaFoldDB" id="A0A4Y2NT44"/>